<keyword evidence="4 6" id="KW-0472">Membrane</keyword>
<feature type="transmembrane region" description="Helical" evidence="6">
    <location>
        <begin position="539"/>
        <end position="562"/>
    </location>
</feature>
<evidence type="ECO:0000256" key="3">
    <source>
        <dbReference type="ARBA" id="ARBA00022989"/>
    </source>
</evidence>
<dbReference type="Proteomes" id="UP001498398">
    <property type="component" value="Unassembled WGS sequence"/>
</dbReference>
<evidence type="ECO:0000256" key="1">
    <source>
        <dbReference type="ARBA" id="ARBA00004141"/>
    </source>
</evidence>
<evidence type="ECO:0000313" key="8">
    <source>
        <dbReference type="Proteomes" id="UP001498398"/>
    </source>
</evidence>
<dbReference type="PANTHER" id="PTHR23507">
    <property type="entry name" value="ZGC:174356"/>
    <property type="match status" value="1"/>
</dbReference>
<evidence type="ECO:0000256" key="2">
    <source>
        <dbReference type="ARBA" id="ARBA00022692"/>
    </source>
</evidence>
<gene>
    <name evidence="7" type="ORF">VKT23_004340</name>
</gene>
<proteinExistence type="predicted"/>
<organism evidence="7 8">
    <name type="scientific">Marasmiellus scandens</name>
    <dbReference type="NCBI Taxonomy" id="2682957"/>
    <lineage>
        <taxon>Eukaryota</taxon>
        <taxon>Fungi</taxon>
        <taxon>Dikarya</taxon>
        <taxon>Basidiomycota</taxon>
        <taxon>Agaricomycotina</taxon>
        <taxon>Agaricomycetes</taxon>
        <taxon>Agaricomycetidae</taxon>
        <taxon>Agaricales</taxon>
        <taxon>Marasmiineae</taxon>
        <taxon>Omphalotaceae</taxon>
        <taxon>Marasmiellus</taxon>
    </lineage>
</organism>
<feature type="transmembrane region" description="Helical" evidence="6">
    <location>
        <begin position="574"/>
        <end position="592"/>
    </location>
</feature>
<dbReference type="Pfam" id="PF07690">
    <property type="entry name" value="MFS_1"/>
    <property type="match status" value="1"/>
</dbReference>
<reference evidence="7 8" key="1">
    <citation type="submission" date="2024-01" db="EMBL/GenBank/DDBJ databases">
        <title>A draft genome for the cacao thread blight pathogen Marasmiellus scandens.</title>
        <authorList>
            <person name="Baruah I.K."/>
            <person name="Leung J."/>
            <person name="Bukari Y."/>
            <person name="Amoako-Attah I."/>
            <person name="Meinhardt L.W."/>
            <person name="Bailey B.A."/>
            <person name="Cohen S.P."/>
        </authorList>
    </citation>
    <scope>NUCLEOTIDE SEQUENCE [LARGE SCALE GENOMIC DNA]</scope>
    <source>
        <strain evidence="7 8">GH-19</strain>
    </source>
</reference>
<dbReference type="EMBL" id="JBANRG010000004">
    <property type="protein sequence ID" value="KAK7467283.1"/>
    <property type="molecule type" value="Genomic_DNA"/>
</dbReference>
<comment type="subcellular location">
    <subcellularLocation>
        <location evidence="1">Membrane</location>
        <topology evidence="1">Multi-pass membrane protein</topology>
    </subcellularLocation>
</comment>
<evidence type="ECO:0008006" key="9">
    <source>
        <dbReference type="Google" id="ProtNLM"/>
    </source>
</evidence>
<keyword evidence="8" id="KW-1185">Reference proteome</keyword>
<dbReference type="Gene3D" id="1.20.1250.20">
    <property type="entry name" value="MFS general substrate transporter like domains"/>
    <property type="match status" value="1"/>
</dbReference>
<feature type="transmembrane region" description="Helical" evidence="6">
    <location>
        <begin position="149"/>
        <end position="168"/>
    </location>
</feature>
<accession>A0ABR1JYE5</accession>
<feature type="transmembrane region" description="Helical" evidence="6">
    <location>
        <begin position="248"/>
        <end position="271"/>
    </location>
</feature>
<feature type="transmembrane region" description="Helical" evidence="6">
    <location>
        <begin position="208"/>
        <end position="236"/>
    </location>
</feature>
<feature type="transmembrane region" description="Helical" evidence="6">
    <location>
        <begin position="180"/>
        <end position="202"/>
    </location>
</feature>
<feature type="transmembrane region" description="Helical" evidence="6">
    <location>
        <begin position="409"/>
        <end position="433"/>
    </location>
</feature>
<keyword evidence="3 6" id="KW-1133">Transmembrane helix</keyword>
<protein>
    <recommendedName>
        <fullName evidence="9">MFS general substrate transporter</fullName>
    </recommendedName>
</protein>
<dbReference type="SUPFAM" id="SSF103473">
    <property type="entry name" value="MFS general substrate transporter"/>
    <property type="match status" value="1"/>
</dbReference>
<sequence>MSRPPHGRASSNTPSIPARPESLVLVDGAVSEEATELLHEFVHPHHRQEETLYEPEPVPELVKEESQLVPWWKRPSPWWLICMLPLTSVTMAATLAPKVEIYTLLVCAQHKPEIFDSLDMSINAINALGEAKPNLCATDPVVQANVARLSTTLALSMGILGCLTTGWWGSFSDRHGRTKIMGITVIGLIVTDAAFILVYHFSRQLPGGYWFLLIGPLLEGSLGGTTSAIAAMHAYMADTTTSATRSRALSLSLGFLFIGFSLGPTFGGLLIRLTHKTISVFYVATVSHLIYACMIWFVVPESLSKKQMDLAKAKYKQQAAETRMQEVQVGKLAACLVKAKRIFGFLTPLAVFAPAQVVNRSPLKKSSRDWSLTFIAIGYAFTLSIMGSYTYKFQYAAATFGWTSEIMGYWLSLAGAARAVTLTVILPLAIRLFKPKPTPIRRSEEEPLISNATQPRSRAHSHSPSRLTEPNSSSFDLKIARASLLIEVFAHGFMGLAANSITFLMFGLLGSLGSGFSPAIQSVTVELYSRRGGTESGKLFGALSVIQALSSQIFGPAMYGLVYMKTVASVPRTIFFVSVSSVFLSLVFISLVRIPDANAGVAADPEAGAEDIRPQHIPEDTLVNVGDEDEVLVETIRKKKSHAQFES</sequence>
<keyword evidence="2 6" id="KW-0812">Transmembrane</keyword>
<evidence type="ECO:0000256" key="6">
    <source>
        <dbReference type="SAM" id="Phobius"/>
    </source>
</evidence>
<name>A0ABR1JYE5_9AGAR</name>
<evidence type="ECO:0000256" key="4">
    <source>
        <dbReference type="ARBA" id="ARBA00023136"/>
    </source>
</evidence>
<feature type="region of interest" description="Disordered" evidence="5">
    <location>
        <begin position="443"/>
        <end position="472"/>
    </location>
</feature>
<feature type="transmembrane region" description="Helical" evidence="6">
    <location>
        <begin position="484"/>
        <end position="509"/>
    </location>
</feature>
<feature type="transmembrane region" description="Helical" evidence="6">
    <location>
        <begin position="277"/>
        <end position="299"/>
    </location>
</feature>
<evidence type="ECO:0000256" key="5">
    <source>
        <dbReference type="SAM" id="MobiDB-lite"/>
    </source>
</evidence>
<dbReference type="InterPro" id="IPR036259">
    <property type="entry name" value="MFS_trans_sf"/>
</dbReference>
<dbReference type="InterPro" id="IPR011701">
    <property type="entry name" value="MFS"/>
</dbReference>
<evidence type="ECO:0000313" key="7">
    <source>
        <dbReference type="EMBL" id="KAK7467283.1"/>
    </source>
</evidence>
<feature type="transmembrane region" description="Helical" evidence="6">
    <location>
        <begin position="370"/>
        <end position="389"/>
    </location>
</feature>
<dbReference type="PANTHER" id="PTHR23507:SF1">
    <property type="entry name" value="FI18259P1-RELATED"/>
    <property type="match status" value="1"/>
</dbReference>
<comment type="caution">
    <text evidence="7">The sequence shown here is derived from an EMBL/GenBank/DDBJ whole genome shotgun (WGS) entry which is preliminary data.</text>
</comment>